<organism evidence="6 7">
    <name type="scientific">Microlunatus flavus</name>
    <dbReference type="NCBI Taxonomy" id="1036181"/>
    <lineage>
        <taxon>Bacteria</taxon>
        <taxon>Bacillati</taxon>
        <taxon>Actinomycetota</taxon>
        <taxon>Actinomycetes</taxon>
        <taxon>Propionibacteriales</taxon>
        <taxon>Propionibacteriaceae</taxon>
        <taxon>Microlunatus</taxon>
    </lineage>
</organism>
<dbReference type="InterPro" id="IPR011006">
    <property type="entry name" value="CheY-like_superfamily"/>
</dbReference>
<evidence type="ECO:0000259" key="5">
    <source>
        <dbReference type="PROSITE" id="PS50921"/>
    </source>
</evidence>
<proteinExistence type="predicted"/>
<dbReference type="Proteomes" id="UP000198504">
    <property type="component" value="Unassembled WGS sequence"/>
</dbReference>
<dbReference type="InterPro" id="IPR012074">
    <property type="entry name" value="GAF_ANTAR"/>
</dbReference>
<evidence type="ECO:0000256" key="2">
    <source>
        <dbReference type="ARBA" id="ARBA00022777"/>
    </source>
</evidence>
<reference evidence="7" key="1">
    <citation type="submission" date="2016-10" db="EMBL/GenBank/DDBJ databases">
        <authorList>
            <person name="Varghese N."/>
            <person name="Submissions S."/>
        </authorList>
    </citation>
    <scope>NUCLEOTIDE SEQUENCE [LARGE SCALE GENOMIC DNA]</scope>
    <source>
        <strain evidence="7">CGMCC 4.6856</strain>
    </source>
</reference>
<evidence type="ECO:0000256" key="4">
    <source>
        <dbReference type="ARBA" id="ARBA00023163"/>
    </source>
</evidence>
<dbReference type="SMART" id="SM01012">
    <property type="entry name" value="ANTAR"/>
    <property type="match status" value="1"/>
</dbReference>
<evidence type="ECO:0000313" key="6">
    <source>
        <dbReference type="EMBL" id="SEQ74233.1"/>
    </source>
</evidence>
<dbReference type="GO" id="GO:0016301">
    <property type="term" value="F:kinase activity"/>
    <property type="evidence" value="ECO:0007669"/>
    <property type="project" value="UniProtKB-KW"/>
</dbReference>
<dbReference type="SUPFAM" id="SSF55781">
    <property type="entry name" value="GAF domain-like"/>
    <property type="match status" value="1"/>
</dbReference>
<gene>
    <name evidence="6" type="ORF">SAMN05421756_105259</name>
</gene>
<protein>
    <submittedName>
        <fullName evidence="6">GAF domain-containing protein</fullName>
    </submittedName>
</protein>
<keyword evidence="4" id="KW-0804">Transcription</keyword>
<keyword evidence="3" id="KW-0805">Transcription regulation</keyword>
<dbReference type="Gene3D" id="1.10.10.10">
    <property type="entry name" value="Winged helix-like DNA-binding domain superfamily/Winged helix DNA-binding domain"/>
    <property type="match status" value="1"/>
</dbReference>
<keyword evidence="1" id="KW-0808">Transferase</keyword>
<name>A0A1H9IHZ3_9ACTN</name>
<evidence type="ECO:0000256" key="3">
    <source>
        <dbReference type="ARBA" id="ARBA00023015"/>
    </source>
</evidence>
<dbReference type="PROSITE" id="PS50921">
    <property type="entry name" value="ANTAR"/>
    <property type="match status" value="1"/>
</dbReference>
<dbReference type="STRING" id="1036181.SAMN05421756_105259"/>
<dbReference type="SMART" id="SM00065">
    <property type="entry name" value="GAF"/>
    <property type="match status" value="1"/>
</dbReference>
<dbReference type="Gene3D" id="3.30.450.40">
    <property type="match status" value="1"/>
</dbReference>
<dbReference type="RefSeq" id="WP_198410150.1">
    <property type="nucleotide sequence ID" value="NZ_FOFA01000005.1"/>
</dbReference>
<dbReference type="InterPro" id="IPR005561">
    <property type="entry name" value="ANTAR"/>
</dbReference>
<dbReference type="GO" id="GO:0003723">
    <property type="term" value="F:RNA binding"/>
    <property type="evidence" value="ECO:0007669"/>
    <property type="project" value="InterPro"/>
</dbReference>
<dbReference type="SUPFAM" id="SSF52172">
    <property type="entry name" value="CheY-like"/>
    <property type="match status" value="1"/>
</dbReference>
<dbReference type="AlphaFoldDB" id="A0A1H9IHZ3"/>
<dbReference type="InterPro" id="IPR029016">
    <property type="entry name" value="GAF-like_dom_sf"/>
</dbReference>
<dbReference type="Pfam" id="PF13185">
    <property type="entry name" value="GAF_2"/>
    <property type="match status" value="1"/>
</dbReference>
<dbReference type="Pfam" id="PF03861">
    <property type="entry name" value="ANTAR"/>
    <property type="match status" value="1"/>
</dbReference>
<dbReference type="EMBL" id="FOFA01000005">
    <property type="protein sequence ID" value="SEQ74233.1"/>
    <property type="molecule type" value="Genomic_DNA"/>
</dbReference>
<dbReference type="PIRSF" id="PIRSF036625">
    <property type="entry name" value="GAF_ANTAR"/>
    <property type="match status" value="1"/>
</dbReference>
<accession>A0A1H9IHZ3</accession>
<sequence>MSDLRTLHEELVAVVLVGRDLDQVLAEIVGVARRGMPGAEAVSITLIRGDEPYTAAHDGQMALDADELQYERGYGPCMDAGRSGQVFLVEDMAAEDRWPDYSRHAAEHGVGSSLSVPLPFQGTRIGGLNTYSSRPHAFGEEDVEVAEEIALWTAYAIGTAAAAAVSVDDAAQMRSAMLHRSVIEQAKGILMERYKITADPAFTLLSRSSQRTGTKLRAVADALVRTGTLPGTEDQPR</sequence>
<dbReference type="InterPro" id="IPR036388">
    <property type="entry name" value="WH-like_DNA-bd_sf"/>
</dbReference>
<feature type="domain" description="ANTAR" evidence="5">
    <location>
        <begin position="163"/>
        <end position="224"/>
    </location>
</feature>
<evidence type="ECO:0000256" key="1">
    <source>
        <dbReference type="ARBA" id="ARBA00022679"/>
    </source>
</evidence>
<evidence type="ECO:0000313" key="7">
    <source>
        <dbReference type="Proteomes" id="UP000198504"/>
    </source>
</evidence>
<keyword evidence="7" id="KW-1185">Reference proteome</keyword>
<dbReference type="InterPro" id="IPR003018">
    <property type="entry name" value="GAF"/>
</dbReference>
<keyword evidence="2" id="KW-0418">Kinase</keyword>